<evidence type="ECO:0000313" key="5">
    <source>
        <dbReference type="Proteomes" id="UP000708208"/>
    </source>
</evidence>
<dbReference type="InterPro" id="IPR001496">
    <property type="entry name" value="SOCS_box"/>
</dbReference>
<dbReference type="PROSITE" id="PS50082">
    <property type="entry name" value="WD_REPEATS_2"/>
    <property type="match status" value="4"/>
</dbReference>
<accession>A0A8J2JYQ9</accession>
<keyword evidence="5" id="KW-1185">Reference proteome</keyword>
<dbReference type="InterPro" id="IPR001680">
    <property type="entry name" value="WD40_rpt"/>
</dbReference>
<dbReference type="InterPro" id="IPR051983">
    <property type="entry name" value="WSB_SOCS-box_domain"/>
</dbReference>
<keyword evidence="2" id="KW-0853">WD repeat</keyword>
<proteinExistence type="predicted"/>
<evidence type="ECO:0000256" key="1">
    <source>
        <dbReference type="ARBA" id="ARBA00022786"/>
    </source>
</evidence>
<gene>
    <name evidence="4" type="ORF">AFUS01_LOCUS16650</name>
</gene>
<name>A0A8J2JYQ9_9HEXA</name>
<dbReference type="OrthoDB" id="8250061at2759"/>
<keyword evidence="1" id="KW-0833">Ubl conjugation pathway</keyword>
<feature type="repeat" description="WD" evidence="2">
    <location>
        <begin position="282"/>
        <end position="323"/>
    </location>
</feature>
<dbReference type="SMART" id="SM00253">
    <property type="entry name" value="SOCS"/>
    <property type="match status" value="1"/>
</dbReference>
<dbReference type="PROSITE" id="PS50225">
    <property type="entry name" value="SOCS"/>
    <property type="match status" value="1"/>
</dbReference>
<evidence type="ECO:0000256" key="2">
    <source>
        <dbReference type="PROSITE-ProRule" id="PRU00221"/>
    </source>
</evidence>
<feature type="domain" description="SOCS box" evidence="3">
    <location>
        <begin position="446"/>
        <end position="497"/>
    </location>
</feature>
<protein>
    <recommendedName>
        <fullName evidence="3">SOCS box domain-containing protein</fullName>
    </recommendedName>
</protein>
<dbReference type="SMART" id="SM00320">
    <property type="entry name" value="WD40"/>
    <property type="match status" value="5"/>
</dbReference>
<dbReference type="PROSITE" id="PS00678">
    <property type="entry name" value="WD_REPEATS_1"/>
    <property type="match status" value="3"/>
</dbReference>
<dbReference type="PROSITE" id="PS50294">
    <property type="entry name" value="WD_REPEATS_REGION"/>
    <property type="match status" value="3"/>
</dbReference>
<dbReference type="InterPro" id="IPR019775">
    <property type="entry name" value="WD40_repeat_CS"/>
</dbReference>
<dbReference type="EMBL" id="CAJVCH010154046">
    <property type="protein sequence ID" value="CAG7727829.1"/>
    <property type="molecule type" value="Genomic_DNA"/>
</dbReference>
<dbReference type="Pfam" id="PF07525">
    <property type="entry name" value="SOCS_box"/>
    <property type="match status" value="1"/>
</dbReference>
<sequence>MVLSYNCVLYSKRGNQPMEEGKSRTKVTKQIPTLIETQSVASFSNQQFVLSSTHKFLSVTNVLAKDNSCNSLKHLMASFLRKKREDIRTARKIGELRRPPAEDFSNDAFSIKIARGLQWHVTFAPDESRLAWIASPQKVILVPWDSQNNCLATSCYSPEGSSGAVKKPNEKLAITIECGYPVVSVAFGKGKPKNSLLDSKASYWTRFDSSKLIILATGHTNGRIRVWDGETGRLLLELMDHAEAVRDLAFAPDGSLRLISASLDGKLKGWDLNDDGNMFKTFVYHKGPVVSISWSPTSKLLASASYDKTVGIWNMTTYKLINKLVGHFNNVSCCCFSPDGAVLATSSWDTQVILWDPYTGTRLRTLYHMYPVPNLIYASGLNNAWVRAVSYSFDGMSIVTTSDDNLIRFWNLMGDEDPEGIAAEAEGTLCCTYSPSGRSVAVGTELFRLKFFATQPQVPPLMHLARMAVRKIVDTKDVDKLWIPRSLKLYLTYRSWN</sequence>
<feature type="repeat" description="WD" evidence="2">
    <location>
        <begin position="238"/>
        <end position="280"/>
    </location>
</feature>
<dbReference type="PANTHER" id="PTHR15622">
    <property type="entry name" value="WD40 REPEAT PROTEIN"/>
    <property type="match status" value="1"/>
</dbReference>
<dbReference type="PANTHER" id="PTHR15622:SF2">
    <property type="entry name" value="U4_U6 SMALL NUCLEAR RIBONUCLEOPROTEIN PRP4"/>
    <property type="match status" value="1"/>
</dbReference>
<feature type="repeat" description="WD" evidence="2">
    <location>
        <begin position="386"/>
        <end position="412"/>
    </location>
</feature>
<dbReference type="SMART" id="SM00969">
    <property type="entry name" value="SOCS_box"/>
    <property type="match status" value="1"/>
</dbReference>
<dbReference type="Proteomes" id="UP000708208">
    <property type="component" value="Unassembled WGS sequence"/>
</dbReference>
<feature type="repeat" description="WD" evidence="2">
    <location>
        <begin position="324"/>
        <end position="365"/>
    </location>
</feature>
<dbReference type="AlphaFoldDB" id="A0A8J2JYQ9"/>
<dbReference type="Pfam" id="PF00400">
    <property type="entry name" value="WD40"/>
    <property type="match status" value="4"/>
</dbReference>
<reference evidence="4" key="1">
    <citation type="submission" date="2021-06" db="EMBL/GenBank/DDBJ databases">
        <authorList>
            <person name="Hodson N. C."/>
            <person name="Mongue J. A."/>
            <person name="Jaron S. K."/>
        </authorList>
    </citation>
    <scope>NUCLEOTIDE SEQUENCE</scope>
</reference>
<evidence type="ECO:0000313" key="4">
    <source>
        <dbReference type="EMBL" id="CAG7727829.1"/>
    </source>
</evidence>
<evidence type="ECO:0000259" key="3">
    <source>
        <dbReference type="PROSITE" id="PS50225"/>
    </source>
</evidence>
<organism evidence="4 5">
    <name type="scientific">Allacma fusca</name>
    <dbReference type="NCBI Taxonomy" id="39272"/>
    <lineage>
        <taxon>Eukaryota</taxon>
        <taxon>Metazoa</taxon>
        <taxon>Ecdysozoa</taxon>
        <taxon>Arthropoda</taxon>
        <taxon>Hexapoda</taxon>
        <taxon>Collembola</taxon>
        <taxon>Symphypleona</taxon>
        <taxon>Sminthuridae</taxon>
        <taxon>Allacma</taxon>
    </lineage>
</organism>
<dbReference type="CDD" id="cd00200">
    <property type="entry name" value="WD40"/>
    <property type="match status" value="1"/>
</dbReference>
<dbReference type="GO" id="GO:0000209">
    <property type="term" value="P:protein polyubiquitination"/>
    <property type="evidence" value="ECO:0007669"/>
    <property type="project" value="TreeGrafter"/>
</dbReference>
<comment type="caution">
    <text evidence="4">The sequence shown here is derived from an EMBL/GenBank/DDBJ whole genome shotgun (WGS) entry which is preliminary data.</text>
</comment>